<dbReference type="SUPFAM" id="SSF52540">
    <property type="entry name" value="P-loop containing nucleoside triphosphate hydrolases"/>
    <property type="match status" value="2"/>
</dbReference>
<reference evidence="13 14" key="1">
    <citation type="journal article" date="2015" name="Stand. Genomic Sci.">
        <title>Genomic Encyclopedia of Bacterial and Archaeal Type Strains, Phase III: the genomes of soil and plant-associated and newly described type strains.</title>
        <authorList>
            <person name="Whitman W.B."/>
            <person name="Woyke T."/>
            <person name="Klenk H.P."/>
            <person name="Zhou Y."/>
            <person name="Lilburn T.G."/>
            <person name="Beck B.J."/>
            <person name="De Vos P."/>
            <person name="Vandamme P."/>
            <person name="Eisen J.A."/>
            <person name="Garrity G."/>
            <person name="Hugenholtz P."/>
            <person name="Kyrpides N.C."/>
        </authorList>
    </citation>
    <scope>NUCLEOTIDE SEQUENCE [LARGE SCALE GENOMIC DNA]</scope>
    <source>
        <strain evidence="13 14">RF6</strain>
    </source>
</reference>
<evidence type="ECO:0000256" key="6">
    <source>
        <dbReference type="ARBA" id="ARBA00022840"/>
    </source>
</evidence>
<evidence type="ECO:0000256" key="4">
    <source>
        <dbReference type="ARBA" id="ARBA00022692"/>
    </source>
</evidence>
<keyword evidence="7 9" id="KW-1133">Transmembrane helix</keyword>
<dbReference type="Gene3D" id="3.40.50.300">
    <property type="entry name" value="P-loop containing nucleotide triphosphate hydrolases"/>
    <property type="match status" value="2"/>
</dbReference>
<keyword evidence="14" id="KW-1185">Reference proteome</keyword>
<keyword evidence="6" id="KW-0067">ATP-binding</keyword>
<feature type="domain" description="ABC transporter" evidence="11">
    <location>
        <begin position="350"/>
        <end position="598"/>
    </location>
</feature>
<protein>
    <submittedName>
        <fullName evidence="13">Peptide/nickel transport system permease protein</fullName>
    </submittedName>
</protein>
<comment type="similarity">
    <text evidence="2">Belongs to the ABC transporter superfamily.</text>
</comment>
<dbReference type="InterPro" id="IPR000515">
    <property type="entry name" value="MetI-like"/>
</dbReference>
<dbReference type="OrthoDB" id="3677453at2"/>
<dbReference type="SMART" id="SM00382">
    <property type="entry name" value="AAA"/>
    <property type="match status" value="2"/>
</dbReference>
<dbReference type="PANTHER" id="PTHR43776">
    <property type="entry name" value="TRANSPORT ATP-BINDING PROTEIN"/>
    <property type="match status" value="1"/>
</dbReference>
<dbReference type="InterPro" id="IPR017871">
    <property type="entry name" value="ABC_transporter-like_CS"/>
</dbReference>
<evidence type="ECO:0000259" key="11">
    <source>
        <dbReference type="PROSITE" id="PS50893"/>
    </source>
</evidence>
<evidence type="ECO:0000256" key="1">
    <source>
        <dbReference type="ARBA" id="ARBA00004141"/>
    </source>
</evidence>
<comment type="subcellular location">
    <subcellularLocation>
        <location evidence="9">Cell membrane</location>
        <topology evidence="9">Multi-pass membrane protein</topology>
    </subcellularLocation>
    <subcellularLocation>
        <location evidence="1">Membrane</location>
        <topology evidence="1">Multi-pass membrane protein</topology>
    </subcellularLocation>
</comment>
<evidence type="ECO:0000256" key="8">
    <source>
        <dbReference type="ARBA" id="ARBA00023136"/>
    </source>
</evidence>
<dbReference type="PROSITE" id="PS00211">
    <property type="entry name" value="ABC_TRANSPORTER_1"/>
    <property type="match status" value="2"/>
</dbReference>
<evidence type="ECO:0000256" key="2">
    <source>
        <dbReference type="ARBA" id="ARBA00005417"/>
    </source>
</evidence>
<dbReference type="RefSeq" id="WP_130453149.1">
    <property type="nucleotide sequence ID" value="NZ_QYAG01000001.1"/>
</dbReference>
<name>A0A4V6MD47_9MICO</name>
<feature type="transmembrane region" description="Helical" evidence="9">
    <location>
        <begin position="101"/>
        <end position="126"/>
    </location>
</feature>
<dbReference type="InterPro" id="IPR035906">
    <property type="entry name" value="MetI-like_sf"/>
</dbReference>
<feature type="region of interest" description="Disordered" evidence="10">
    <location>
        <begin position="1"/>
        <end position="22"/>
    </location>
</feature>
<feature type="transmembrane region" description="Helical" evidence="9">
    <location>
        <begin position="31"/>
        <end position="54"/>
    </location>
</feature>
<feature type="transmembrane region" description="Helical" evidence="9">
    <location>
        <begin position="212"/>
        <end position="234"/>
    </location>
</feature>
<dbReference type="Pfam" id="PF08352">
    <property type="entry name" value="oligo_HPY"/>
    <property type="match status" value="2"/>
</dbReference>
<evidence type="ECO:0000256" key="9">
    <source>
        <dbReference type="RuleBase" id="RU363032"/>
    </source>
</evidence>
<dbReference type="GO" id="GO:0005886">
    <property type="term" value="C:plasma membrane"/>
    <property type="evidence" value="ECO:0007669"/>
    <property type="project" value="UniProtKB-SubCell"/>
</dbReference>
<dbReference type="GO" id="GO:0016887">
    <property type="term" value="F:ATP hydrolysis activity"/>
    <property type="evidence" value="ECO:0007669"/>
    <property type="project" value="InterPro"/>
</dbReference>
<keyword evidence="4 9" id="KW-0812">Transmembrane</keyword>
<dbReference type="CDD" id="cd03257">
    <property type="entry name" value="ABC_NikE_OppD_transporters"/>
    <property type="match status" value="2"/>
</dbReference>
<dbReference type="InterPro" id="IPR003439">
    <property type="entry name" value="ABC_transporter-like_ATP-bd"/>
</dbReference>
<evidence type="ECO:0000259" key="12">
    <source>
        <dbReference type="PROSITE" id="PS50928"/>
    </source>
</evidence>
<dbReference type="PROSITE" id="PS50928">
    <property type="entry name" value="ABC_TM1"/>
    <property type="match status" value="1"/>
</dbReference>
<organism evidence="13 14">
    <name type="scientific">Leucobacter luti</name>
    <dbReference type="NCBI Taxonomy" id="340320"/>
    <lineage>
        <taxon>Bacteria</taxon>
        <taxon>Bacillati</taxon>
        <taxon>Actinomycetota</taxon>
        <taxon>Actinomycetes</taxon>
        <taxon>Micrococcales</taxon>
        <taxon>Microbacteriaceae</taxon>
        <taxon>Leucobacter</taxon>
    </lineage>
</organism>
<dbReference type="GO" id="GO:0015833">
    <property type="term" value="P:peptide transport"/>
    <property type="evidence" value="ECO:0007669"/>
    <property type="project" value="InterPro"/>
</dbReference>
<dbReference type="FunFam" id="3.40.50.300:FF:000016">
    <property type="entry name" value="Oligopeptide ABC transporter ATP-binding component"/>
    <property type="match status" value="1"/>
</dbReference>
<dbReference type="GO" id="GO:0055085">
    <property type="term" value="P:transmembrane transport"/>
    <property type="evidence" value="ECO:0007669"/>
    <property type="project" value="InterPro"/>
</dbReference>
<keyword evidence="5" id="KW-0547">Nucleotide-binding</keyword>
<dbReference type="GO" id="GO:0005524">
    <property type="term" value="F:ATP binding"/>
    <property type="evidence" value="ECO:0007669"/>
    <property type="project" value="UniProtKB-KW"/>
</dbReference>
<dbReference type="CDD" id="cd06261">
    <property type="entry name" value="TM_PBP2"/>
    <property type="match status" value="1"/>
</dbReference>
<dbReference type="AlphaFoldDB" id="A0A4V6MD47"/>
<evidence type="ECO:0000256" key="3">
    <source>
        <dbReference type="ARBA" id="ARBA00022448"/>
    </source>
</evidence>
<dbReference type="InterPro" id="IPR013563">
    <property type="entry name" value="Oligopep_ABC_C"/>
</dbReference>
<sequence>MTNPTPPKTQVLGVPGAGGSRTKGPSFVRRLLTQPATLLSLAWLLVVVVCAVFADALAPYDPLQNTFTPDALLQGPSAEHWLGTDDNGRDVLSRMIFGARIALLVGLGSVLIAIVIGVPIGLLLGYRGGWWDRIGTRFVDILDALPGLLVAVAVIAILGRGLPALMLAIGLIFAMNFARMTRAITLTERGKMYIDAAKVSGLREAAILFKQILPNLIGPLVIQGAVLTGSAIIIESMLSFLGIGLQSAVPSWGGLLGLAATKLAVQPFLAIPPGVAIVLTVLSFNMIGDGINDALAGEKRKAVKPVKRTAAPSRGAGAAGAGAAGAGADAVPAAAAVGGSGSEPRPVLDVRDLEIALNTADGTRSLVRNVDLTVGRGEIVGLIGESGSGKSTLARAILGLMQPGIGVARGQILLDGEDIAGLGEKGLRGIRGTRIAAIFQDPMASLSPVHTVGQQLTETLRTHAKLTRAAARARAAELLTRVGVVNAAQRLDDYPHQFSGGMAQRVAIAISIASNPELIIADEATSALDVTTQAQVLDLLLELRDEMGLSILFITHGLGVAAEACDRVVVMYQGEIVETAGVWELFDRPQHEYTERLLAANPALHVAERRDPGAGAEAAGQSTHAPPLLRVRDLSLSYRTPTLFGGAAHPVVSDVSFDIAPGETLGLVGESGSGKSTTGRAILRLLPVASGSIEFEGTDITSFGAHTPLSYRKQVQAVFQDPSMSLNPQQPVSAALTAALTRHGIGDRAEREHLAETAFAQVGLTGDHMRRRPAELSGGQQQRVAIARALVLRPRLVVCDEAVSALDLLTQRQIIELLAQLQEETGISYLFIAHDLGLVRNICDRIAVMRSGKLVEIAETEQLFEAPEHPYTKRLLGATPADHPEGREERRRVRVEYARAHAAGQIPVP</sequence>
<evidence type="ECO:0000313" key="13">
    <source>
        <dbReference type="EMBL" id="RZT66809.1"/>
    </source>
</evidence>
<feature type="domain" description="ABC transporter" evidence="11">
    <location>
        <begin position="629"/>
        <end position="876"/>
    </location>
</feature>
<dbReference type="InterPro" id="IPR003593">
    <property type="entry name" value="AAA+_ATPase"/>
</dbReference>
<dbReference type="InterPro" id="IPR050319">
    <property type="entry name" value="ABC_transp_ATP-bind"/>
</dbReference>
<dbReference type="Pfam" id="PF00005">
    <property type="entry name" value="ABC_tran"/>
    <property type="match status" value="2"/>
</dbReference>
<evidence type="ECO:0000256" key="5">
    <source>
        <dbReference type="ARBA" id="ARBA00022741"/>
    </source>
</evidence>
<evidence type="ECO:0000313" key="14">
    <source>
        <dbReference type="Proteomes" id="UP000291832"/>
    </source>
</evidence>
<proteinExistence type="inferred from homology"/>
<dbReference type="Proteomes" id="UP000291832">
    <property type="component" value="Unassembled WGS sequence"/>
</dbReference>
<dbReference type="Gene3D" id="1.10.3720.10">
    <property type="entry name" value="MetI-like"/>
    <property type="match status" value="1"/>
</dbReference>
<gene>
    <name evidence="13" type="ORF">EV139_0936</name>
</gene>
<dbReference type="EMBL" id="SHKI01000003">
    <property type="protein sequence ID" value="RZT66809.1"/>
    <property type="molecule type" value="Genomic_DNA"/>
</dbReference>
<comment type="similarity">
    <text evidence="9">Belongs to the binding-protein-dependent transport system permease family.</text>
</comment>
<feature type="domain" description="ABC transmembrane type-1" evidence="12">
    <location>
        <begin position="99"/>
        <end position="288"/>
    </location>
</feature>
<dbReference type="NCBIfam" id="NF007739">
    <property type="entry name" value="PRK10419.1"/>
    <property type="match status" value="2"/>
</dbReference>
<dbReference type="InterPro" id="IPR025966">
    <property type="entry name" value="OppC_N"/>
</dbReference>
<dbReference type="PROSITE" id="PS50893">
    <property type="entry name" value="ABC_TRANSPORTER_2"/>
    <property type="match status" value="2"/>
</dbReference>
<keyword evidence="8 9" id="KW-0472">Membrane</keyword>
<evidence type="ECO:0000256" key="7">
    <source>
        <dbReference type="ARBA" id="ARBA00022989"/>
    </source>
</evidence>
<dbReference type="Pfam" id="PF12911">
    <property type="entry name" value="OppC_N"/>
    <property type="match status" value="1"/>
</dbReference>
<evidence type="ECO:0000256" key="10">
    <source>
        <dbReference type="SAM" id="MobiDB-lite"/>
    </source>
</evidence>
<keyword evidence="3 9" id="KW-0813">Transport</keyword>
<dbReference type="NCBIfam" id="NF008453">
    <property type="entry name" value="PRK11308.1"/>
    <property type="match status" value="2"/>
</dbReference>
<dbReference type="InterPro" id="IPR027417">
    <property type="entry name" value="P-loop_NTPase"/>
</dbReference>
<dbReference type="SUPFAM" id="SSF161098">
    <property type="entry name" value="MetI-like"/>
    <property type="match status" value="1"/>
</dbReference>
<accession>A0A4V6MD47</accession>
<comment type="caution">
    <text evidence="13">The sequence shown here is derived from an EMBL/GenBank/DDBJ whole genome shotgun (WGS) entry which is preliminary data.</text>
</comment>
<dbReference type="Pfam" id="PF00528">
    <property type="entry name" value="BPD_transp_1"/>
    <property type="match status" value="1"/>
</dbReference>